<evidence type="ECO:0000259" key="12">
    <source>
        <dbReference type="PROSITE" id="PS51843"/>
    </source>
</evidence>
<feature type="domain" description="Nuclear receptor" evidence="11">
    <location>
        <begin position="53"/>
        <end position="128"/>
    </location>
</feature>
<reference evidence="13" key="1">
    <citation type="submission" date="2023-03" db="EMBL/GenBank/DDBJ databases">
        <authorList>
            <person name="Steffen K."/>
            <person name="Cardenas P."/>
        </authorList>
    </citation>
    <scope>NUCLEOTIDE SEQUENCE</scope>
</reference>
<accession>A0AA35SSS4</accession>
<dbReference type="SMART" id="SM00399">
    <property type="entry name" value="ZnF_C4"/>
    <property type="match status" value="1"/>
</dbReference>
<dbReference type="CDD" id="cd06916">
    <property type="entry name" value="NR_DBD_like"/>
    <property type="match status" value="1"/>
</dbReference>
<dbReference type="PROSITE" id="PS51843">
    <property type="entry name" value="NR_LBD"/>
    <property type="match status" value="1"/>
</dbReference>
<dbReference type="InterPro" id="IPR050274">
    <property type="entry name" value="Nuclear_hormone_rcpt_NR2"/>
</dbReference>
<keyword evidence="7 10" id="KW-0804">Transcription</keyword>
<dbReference type="InterPro" id="IPR000003">
    <property type="entry name" value="Retinoid-X_rcpt/HNF4"/>
</dbReference>
<dbReference type="SUPFAM" id="SSF57716">
    <property type="entry name" value="Glucocorticoid receptor-like (DNA-binding domain)"/>
    <property type="match status" value="1"/>
</dbReference>
<dbReference type="InterPro" id="IPR013088">
    <property type="entry name" value="Znf_NHR/GATA"/>
</dbReference>
<dbReference type="PRINTS" id="PR00047">
    <property type="entry name" value="STROIDFINGER"/>
</dbReference>
<dbReference type="GO" id="GO:0003707">
    <property type="term" value="F:nuclear steroid receptor activity"/>
    <property type="evidence" value="ECO:0007669"/>
    <property type="project" value="InterPro"/>
</dbReference>
<dbReference type="PANTHER" id="PTHR24083">
    <property type="entry name" value="NUCLEAR HORMONE RECEPTOR"/>
    <property type="match status" value="1"/>
</dbReference>
<name>A0AA35SSS4_GEOBA</name>
<keyword evidence="8 10" id="KW-0675">Receptor</keyword>
<dbReference type="Pfam" id="PF00105">
    <property type="entry name" value="zf-C4"/>
    <property type="match status" value="1"/>
</dbReference>
<keyword evidence="3 10" id="KW-0863">Zinc-finger</keyword>
<sequence length="449" mass="50009">MNVDQEVEIPVTTVETVITTTAEDVPVIETTVEETTETTNSPLGLSPPAGSSQTLCHVCGDTASGNHFGVLSCEACKSFFRRSIRASARYACRGSRTCAIEKHTRNRCQYCRLQKCMDTGMRKEAVQEERTPQGAKLQRATTPQPLGFSNTLNLMPPSIPYFPPNFDTPTSPIPRVLSQASRMYGSLPNLKIEFDRQQSSNPMGSGPGMMLGRPFTPPGETGNSQLSVSVLVNADMQSEGPPEEILMSNTSLKLEDLFEGFRSSLLKVIEWAKRIPAFVNLSLDDQVKLLKASWCEHCTLKLASRNGPKSDTILLSHGLSVKRDAVEDPEVRRVLHRVFNEVAYWLDYLNVDRVEIACLRGIMLFNPDAKGLSPASRKKVEIYQEQILQSLETRTKSIYPVSPQRFSKLLLRLAPLKAIALEVMQHMEVQRALGNTKMDNLFGELLDFE</sequence>
<gene>
    <name evidence="13" type="ORF">GBAR_LOCUS19496</name>
</gene>
<dbReference type="Gene3D" id="3.30.50.10">
    <property type="entry name" value="Erythroid Transcription Factor GATA-1, subunit A"/>
    <property type="match status" value="1"/>
</dbReference>
<dbReference type="GO" id="GO:0043565">
    <property type="term" value="F:sequence-specific DNA binding"/>
    <property type="evidence" value="ECO:0007669"/>
    <property type="project" value="InterPro"/>
</dbReference>
<keyword evidence="4 10" id="KW-0862">Zinc</keyword>
<dbReference type="InterPro" id="IPR000536">
    <property type="entry name" value="Nucl_hrmn_rcpt_lig-bd"/>
</dbReference>
<dbReference type="Proteomes" id="UP001174909">
    <property type="component" value="Unassembled WGS sequence"/>
</dbReference>
<proteinExistence type="inferred from homology"/>
<evidence type="ECO:0000313" key="14">
    <source>
        <dbReference type="Proteomes" id="UP001174909"/>
    </source>
</evidence>
<keyword evidence="6 10" id="KW-0238">DNA-binding</keyword>
<dbReference type="Gene3D" id="1.10.565.10">
    <property type="entry name" value="Retinoid X Receptor"/>
    <property type="match status" value="1"/>
</dbReference>
<dbReference type="SUPFAM" id="SSF48508">
    <property type="entry name" value="Nuclear receptor ligand-binding domain"/>
    <property type="match status" value="1"/>
</dbReference>
<evidence type="ECO:0000259" key="11">
    <source>
        <dbReference type="PROSITE" id="PS51030"/>
    </source>
</evidence>
<dbReference type="InterPro" id="IPR001723">
    <property type="entry name" value="Nuclear_hrmn_rcpt"/>
</dbReference>
<dbReference type="SMART" id="SM00430">
    <property type="entry name" value="HOLI"/>
    <property type="match status" value="1"/>
</dbReference>
<evidence type="ECO:0000256" key="1">
    <source>
        <dbReference type="ARBA" id="ARBA00004123"/>
    </source>
</evidence>
<comment type="subcellular location">
    <subcellularLocation>
        <location evidence="1 10">Nucleus</location>
    </subcellularLocation>
</comment>
<evidence type="ECO:0000256" key="9">
    <source>
        <dbReference type="ARBA" id="ARBA00023242"/>
    </source>
</evidence>
<keyword evidence="2 10" id="KW-0479">Metal-binding</keyword>
<evidence type="ECO:0000256" key="6">
    <source>
        <dbReference type="ARBA" id="ARBA00023125"/>
    </source>
</evidence>
<keyword evidence="14" id="KW-1185">Reference proteome</keyword>
<evidence type="ECO:0000256" key="7">
    <source>
        <dbReference type="ARBA" id="ARBA00023163"/>
    </source>
</evidence>
<dbReference type="PROSITE" id="PS51030">
    <property type="entry name" value="NUCLEAR_REC_DBD_2"/>
    <property type="match status" value="1"/>
</dbReference>
<dbReference type="GO" id="GO:0008270">
    <property type="term" value="F:zinc ion binding"/>
    <property type="evidence" value="ECO:0007669"/>
    <property type="project" value="UniProtKB-KW"/>
</dbReference>
<evidence type="ECO:0000256" key="8">
    <source>
        <dbReference type="ARBA" id="ARBA00023170"/>
    </source>
</evidence>
<dbReference type="PRINTS" id="PR00398">
    <property type="entry name" value="STRDHORMONER"/>
</dbReference>
<protein>
    <submittedName>
        <fullName evidence="13">Steroid receptor seven-up, isoforms B/C</fullName>
    </submittedName>
</protein>
<dbReference type="GO" id="GO:0005634">
    <property type="term" value="C:nucleus"/>
    <property type="evidence" value="ECO:0007669"/>
    <property type="project" value="UniProtKB-SubCell"/>
</dbReference>
<comment type="caution">
    <text evidence="13">The sequence shown here is derived from an EMBL/GenBank/DDBJ whole genome shotgun (WGS) entry which is preliminary data.</text>
</comment>
<dbReference type="InterPro" id="IPR001628">
    <property type="entry name" value="Znf_hrmn_rcpt"/>
</dbReference>
<dbReference type="FunFam" id="3.30.50.10:FF:000006">
    <property type="entry name" value="Nuclear receptor subfamily 5 group A member"/>
    <property type="match status" value="1"/>
</dbReference>
<evidence type="ECO:0000256" key="10">
    <source>
        <dbReference type="RuleBase" id="RU004334"/>
    </source>
</evidence>
<evidence type="ECO:0000256" key="4">
    <source>
        <dbReference type="ARBA" id="ARBA00022833"/>
    </source>
</evidence>
<evidence type="ECO:0000256" key="5">
    <source>
        <dbReference type="ARBA" id="ARBA00023015"/>
    </source>
</evidence>
<dbReference type="PRINTS" id="PR00545">
    <property type="entry name" value="RETINOIDXR"/>
</dbReference>
<evidence type="ECO:0000313" key="13">
    <source>
        <dbReference type="EMBL" id="CAI8034672.1"/>
    </source>
</evidence>
<feature type="domain" description="NR LBD" evidence="12">
    <location>
        <begin position="223"/>
        <end position="449"/>
    </location>
</feature>
<dbReference type="InterPro" id="IPR035500">
    <property type="entry name" value="NHR-like_dom_sf"/>
</dbReference>
<dbReference type="EMBL" id="CASHTH010002751">
    <property type="protein sequence ID" value="CAI8034672.1"/>
    <property type="molecule type" value="Genomic_DNA"/>
</dbReference>
<dbReference type="AlphaFoldDB" id="A0AA35SSS4"/>
<comment type="similarity">
    <text evidence="10">Belongs to the nuclear hormone receptor family.</text>
</comment>
<keyword evidence="9 10" id="KW-0539">Nucleus</keyword>
<evidence type="ECO:0000256" key="2">
    <source>
        <dbReference type="ARBA" id="ARBA00022723"/>
    </source>
</evidence>
<evidence type="ECO:0000256" key="3">
    <source>
        <dbReference type="ARBA" id="ARBA00022771"/>
    </source>
</evidence>
<organism evidence="13 14">
    <name type="scientific">Geodia barretti</name>
    <name type="common">Barrett's horny sponge</name>
    <dbReference type="NCBI Taxonomy" id="519541"/>
    <lineage>
        <taxon>Eukaryota</taxon>
        <taxon>Metazoa</taxon>
        <taxon>Porifera</taxon>
        <taxon>Demospongiae</taxon>
        <taxon>Heteroscleromorpha</taxon>
        <taxon>Tetractinellida</taxon>
        <taxon>Astrophorina</taxon>
        <taxon>Geodiidae</taxon>
        <taxon>Geodia</taxon>
    </lineage>
</organism>
<keyword evidence="5 10" id="KW-0805">Transcription regulation</keyword>
<dbReference type="Pfam" id="PF00104">
    <property type="entry name" value="Hormone_recep"/>
    <property type="match status" value="1"/>
</dbReference>
<dbReference type="PROSITE" id="PS00031">
    <property type="entry name" value="NUCLEAR_REC_DBD_1"/>
    <property type="match status" value="1"/>
</dbReference>